<dbReference type="PANTHER" id="PTHR47723:SF19">
    <property type="entry name" value="POLYNUCLEOTIDYL TRANSFERASE, RIBONUCLEASE H-LIKE SUPERFAMILY PROTEIN"/>
    <property type="match status" value="1"/>
</dbReference>
<keyword evidence="3" id="KW-1185">Reference proteome</keyword>
<sequence>MTNLERQRRGLSPISLCCLCSLHEESILRILRDCPSTWDTWIRILPRALICRNVGTPPEGWHHLNSDASVENHTSFSSVGGVFRSSEGAWLVGLHKAIGVASSLHDELWAIYIDLQLAWILGLEMFKAAVGRQSSSGSQSHTKAIWSWTRWLSKIYREIFPCAPSTLLQLKSHH</sequence>
<organism evidence="2 3">
    <name type="scientific">Hibiscus sabdariffa</name>
    <name type="common">roselle</name>
    <dbReference type="NCBI Taxonomy" id="183260"/>
    <lineage>
        <taxon>Eukaryota</taxon>
        <taxon>Viridiplantae</taxon>
        <taxon>Streptophyta</taxon>
        <taxon>Embryophyta</taxon>
        <taxon>Tracheophyta</taxon>
        <taxon>Spermatophyta</taxon>
        <taxon>Magnoliopsida</taxon>
        <taxon>eudicotyledons</taxon>
        <taxon>Gunneridae</taxon>
        <taxon>Pentapetalae</taxon>
        <taxon>rosids</taxon>
        <taxon>malvids</taxon>
        <taxon>Malvales</taxon>
        <taxon>Malvaceae</taxon>
        <taxon>Malvoideae</taxon>
        <taxon>Hibiscus</taxon>
    </lineage>
</organism>
<dbReference type="EMBL" id="JBBPBN010000022">
    <property type="protein sequence ID" value="KAK9011991.1"/>
    <property type="molecule type" value="Genomic_DNA"/>
</dbReference>
<protein>
    <recommendedName>
        <fullName evidence="1">RNase H type-1 domain-containing protein</fullName>
    </recommendedName>
</protein>
<dbReference type="InterPro" id="IPR044730">
    <property type="entry name" value="RNase_H-like_dom_plant"/>
</dbReference>
<dbReference type="Proteomes" id="UP001396334">
    <property type="component" value="Unassembled WGS sequence"/>
</dbReference>
<gene>
    <name evidence="2" type="ORF">V6N11_040062</name>
</gene>
<evidence type="ECO:0000259" key="1">
    <source>
        <dbReference type="Pfam" id="PF13456"/>
    </source>
</evidence>
<dbReference type="InterPro" id="IPR053151">
    <property type="entry name" value="RNase_H-like"/>
</dbReference>
<comment type="caution">
    <text evidence="2">The sequence shown here is derived from an EMBL/GenBank/DDBJ whole genome shotgun (WGS) entry which is preliminary data.</text>
</comment>
<dbReference type="CDD" id="cd06222">
    <property type="entry name" value="RNase_H_like"/>
    <property type="match status" value="1"/>
</dbReference>
<proteinExistence type="predicted"/>
<dbReference type="PANTHER" id="PTHR47723">
    <property type="entry name" value="OS05G0353850 PROTEIN"/>
    <property type="match status" value="1"/>
</dbReference>
<evidence type="ECO:0000313" key="3">
    <source>
        <dbReference type="Proteomes" id="UP001396334"/>
    </source>
</evidence>
<accession>A0ABR2RGR3</accession>
<evidence type="ECO:0000313" key="2">
    <source>
        <dbReference type="EMBL" id="KAK9011991.1"/>
    </source>
</evidence>
<dbReference type="Pfam" id="PF13456">
    <property type="entry name" value="RVT_3"/>
    <property type="match status" value="1"/>
</dbReference>
<feature type="domain" description="RNase H type-1" evidence="1">
    <location>
        <begin position="65"/>
        <end position="124"/>
    </location>
</feature>
<dbReference type="InterPro" id="IPR002156">
    <property type="entry name" value="RNaseH_domain"/>
</dbReference>
<reference evidence="2 3" key="1">
    <citation type="journal article" date="2024" name="G3 (Bethesda)">
        <title>Genome assembly of Hibiscus sabdariffa L. provides insights into metabolisms of medicinal natural products.</title>
        <authorList>
            <person name="Kim T."/>
        </authorList>
    </citation>
    <scope>NUCLEOTIDE SEQUENCE [LARGE SCALE GENOMIC DNA]</scope>
    <source>
        <strain evidence="2">TK-2024</strain>
        <tissue evidence="2">Old leaves</tissue>
    </source>
</reference>
<name>A0ABR2RGR3_9ROSI</name>